<dbReference type="InterPro" id="IPR015422">
    <property type="entry name" value="PyrdxlP-dep_Trfase_small"/>
</dbReference>
<accession>A0A6J6ASY4</accession>
<dbReference type="InterPro" id="IPR015424">
    <property type="entry name" value="PyrdxlP-dep_Trfase"/>
</dbReference>
<dbReference type="EMBL" id="CAEZUY010000002">
    <property type="protein sequence ID" value="CAB4605682.1"/>
    <property type="molecule type" value="Genomic_DNA"/>
</dbReference>
<evidence type="ECO:0000313" key="5">
    <source>
        <dbReference type="EMBL" id="CAB4529428.1"/>
    </source>
</evidence>
<feature type="region of interest" description="Disordered" evidence="4">
    <location>
        <begin position="1"/>
        <end position="34"/>
    </location>
</feature>
<dbReference type="EMBL" id="CAEZSC010000001">
    <property type="protein sequence ID" value="CAB4529428.1"/>
    <property type="molecule type" value="Genomic_DNA"/>
</dbReference>
<dbReference type="FunFam" id="3.40.640.10:FF:000046">
    <property type="entry name" value="Cystathionine gamma-lyase"/>
    <property type="match status" value="1"/>
</dbReference>
<sequence>MSSKEKHPGLDGLHPDSLVVSTGRPAPSPDGNINPSISLNSTFFAGGPVGYGRSGNESWGALEEAIGALEGGPTLVFSSGMAAINAVFSLLPKGAVVTTSKNGYTGTMVVLAKLVEQEWLEVRYVDVADTEEVLAALPGTSLLWLESPTNPALEVADLPKIIKAAKALGCGVAVDNTFATPLLQRPLHLGADISMHSVTKFLAGHSDLIMGSISTSDPALFHRLFDARKNGGAIPGPFEAWLALRGIRTLSVRLERAQANALELAKRLTKHPAVERVRYPGLPEDPHHDRARSFMKGYGAILSIDIKGGPNAADKACESSRLVSYATSLGGVESLWERRHRWAVESPTIPVNLVRLSVGIENIEDLWNDIDQALRASQE</sequence>
<dbReference type="GO" id="GO:0003962">
    <property type="term" value="F:cystathionine gamma-synthase activity"/>
    <property type="evidence" value="ECO:0007669"/>
    <property type="project" value="TreeGrafter"/>
</dbReference>
<organism evidence="5">
    <name type="scientific">freshwater metagenome</name>
    <dbReference type="NCBI Taxonomy" id="449393"/>
    <lineage>
        <taxon>unclassified sequences</taxon>
        <taxon>metagenomes</taxon>
        <taxon>ecological metagenomes</taxon>
    </lineage>
</organism>
<dbReference type="GO" id="GO:0019343">
    <property type="term" value="P:cysteine biosynthetic process via cystathionine"/>
    <property type="evidence" value="ECO:0007669"/>
    <property type="project" value="TreeGrafter"/>
</dbReference>
<dbReference type="GO" id="GO:0019346">
    <property type="term" value="P:transsulfuration"/>
    <property type="evidence" value="ECO:0007669"/>
    <property type="project" value="InterPro"/>
</dbReference>
<evidence type="ECO:0000313" key="6">
    <source>
        <dbReference type="EMBL" id="CAB4584619.1"/>
    </source>
</evidence>
<evidence type="ECO:0000256" key="2">
    <source>
        <dbReference type="ARBA" id="ARBA00009077"/>
    </source>
</evidence>
<evidence type="ECO:0000256" key="3">
    <source>
        <dbReference type="ARBA" id="ARBA00022898"/>
    </source>
</evidence>
<dbReference type="Gene3D" id="3.90.1150.10">
    <property type="entry name" value="Aspartate Aminotransferase, domain 1"/>
    <property type="match status" value="1"/>
</dbReference>
<dbReference type="SUPFAM" id="SSF53383">
    <property type="entry name" value="PLP-dependent transferases"/>
    <property type="match status" value="1"/>
</dbReference>
<dbReference type="GO" id="GO:0005737">
    <property type="term" value="C:cytoplasm"/>
    <property type="evidence" value="ECO:0007669"/>
    <property type="project" value="TreeGrafter"/>
</dbReference>
<dbReference type="Gene3D" id="3.40.640.10">
    <property type="entry name" value="Type I PLP-dependent aspartate aminotransferase-like (Major domain)"/>
    <property type="match status" value="1"/>
</dbReference>
<dbReference type="InterPro" id="IPR015421">
    <property type="entry name" value="PyrdxlP-dep_Trfase_major"/>
</dbReference>
<evidence type="ECO:0000313" key="7">
    <source>
        <dbReference type="EMBL" id="CAB4605682.1"/>
    </source>
</evidence>
<dbReference type="InterPro" id="IPR000277">
    <property type="entry name" value="Cys/Met-Metab_PyrdxlP-dep_enz"/>
</dbReference>
<dbReference type="PANTHER" id="PTHR11808">
    <property type="entry name" value="TRANS-SULFURATION ENZYME FAMILY MEMBER"/>
    <property type="match status" value="1"/>
</dbReference>
<dbReference type="GO" id="GO:0030170">
    <property type="term" value="F:pyridoxal phosphate binding"/>
    <property type="evidence" value="ECO:0007669"/>
    <property type="project" value="InterPro"/>
</dbReference>
<comment type="similarity">
    <text evidence="2">Belongs to the trans-sulfuration enzymes family.</text>
</comment>
<keyword evidence="3" id="KW-0663">Pyridoxal phosphate</keyword>
<comment type="cofactor">
    <cofactor evidence="1">
        <name>pyridoxal 5'-phosphate</name>
        <dbReference type="ChEBI" id="CHEBI:597326"/>
    </cofactor>
</comment>
<dbReference type="Pfam" id="PF01053">
    <property type="entry name" value="Cys_Met_Meta_PP"/>
    <property type="match status" value="1"/>
</dbReference>
<dbReference type="GO" id="GO:0004123">
    <property type="term" value="F:cystathionine gamma-lyase activity"/>
    <property type="evidence" value="ECO:0007669"/>
    <property type="project" value="TreeGrafter"/>
</dbReference>
<dbReference type="EMBL" id="CAFBPI010000007">
    <property type="protein sequence ID" value="CAB5005937.1"/>
    <property type="molecule type" value="Genomic_DNA"/>
</dbReference>
<dbReference type="EMBL" id="CAEZUD010000006">
    <property type="protein sequence ID" value="CAB4584619.1"/>
    <property type="molecule type" value="Genomic_DNA"/>
</dbReference>
<gene>
    <name evidence="5" type="ORF">UFOPK1380_00024</name>
    <name evidence="6" type="ORF">UFOPK1778_00243</name>
    <name evidence="7" type="ORF">UFOPK1863_00070</name>
    <name evidence="8" type="ORF">UFOPK3874_00430</name>
    <name evidence="9" type="ORF">UFOPK4095_00193</name>
</gene>
<dbReference type="AlphaFoldDB" id="A0A6J6ASY4"/>
<evidence type="ECO:0000313" key="9">
    <source>
        <dbReference type="EMBL" id="CAB5005937.1"/>
    </source>
</evidence>
<dbReference type="EMBL" id="CAFBNS010000056">
    <property type="protein sequence ID" value="CAB4959366.1"/>
    <property type="molecule type" value="Genomic_DNA"/>
</dbReference>
<evidence type="ECO:0000313" key="8">
    <source>
        <dbReference type="EMBL" id="CAB4959366.1"/>
    </source>
</evidence>
<reference evidence="5" key="1">
    <citation type="submission" date="2020-05" db="EMBL/GenBank/DDBJ databases">
        <authorList>
            <person name="Chiriac C."/>
            <person name="Salcher M."/>
            <person name="Ghai R."/>
            <person name="Kavagutti S V."/>
        </authorList>
    </citation>
    <scope>NUCLEOTIDE SEQUENCE</scope>
</reference>
<protein>
    <submittedName>
        <fullName evidence="5">Unannotated protein</fullName>
    </submittedName>
</protein>
<evidence type="ECO:0000256" key="4">
    <source>
        <dbReference type="SAM" id="MobiDB-lite"/>
    </source>
</evidence>
<dbReference type="PANTHER" id="PTHR11808:SF15">
    <property type="entry name" value="CYSTATHIONINE GAMMA-LYASE"/>
    <property type="match status" value="1"/>
</dbReference>
<dbReference type="PIRSF" id="PIRSF001434">
    <property type="entry name" value="CGS"/>
    <property type="match status" value="1"/>
</dbReference>
<proteinExistence type="inferred from homology"/>
<name>A0A6J6ASY4_9ZZZZ</name>
<dbReference type="CDD" id="cd00614">
    <property type="entry name" value="CGS_like"/>
    <property type="match status" value="1"/>
</dbReference>
<evidence type="ECO:0000256" key="1">
    <source>
        <dbReference type="ARBA" id="ARBA00001933"/>
    </source>
</evidence>